<dbReference type="EMBL" id="BOPG01000083">
    <property type="protein sequence ID" value="GIJ62786.1"/>
    <property type="molecule type" value="Genomic_DNA"/>
</dbReference>
<name>A0A8J4E5X0_9ACTN</name>
<sequence length="273" mass="29736">MRAPYCVTVDAPNIDPKLDTSVPHSARIWNYWLGGKDNFAVDREAGDQYRKVFPGVVDVARASRQFLTRSIEYLAGEAGIRQFLDVGTGLPTADNTHQVAQRIAPEARVVYVDNDPLVLAHARALLIGTPEGVTKYIDADLREPAAIFATARTILDLDRPVALILSGVLGHVDDTDQARAIVRELLEPLPSGSYLSLNDGTSVISAEISEAQDEYNETGAAPYKLRSPDEIASYFDGLELVEPGVVPCPRWRPDDNVDTPLDIDAFGGVGRKP</sequence>
<evidence type="ECO:0008006" key="3">
    <source>
        <dbReference type="Google" id="ProtNLM"/>
    </source>
</evidence>
<dbReference type="Pfam" id="PF04672">
    <property type="entry name" value="Methyltransf_19"/>
    <property type="match status" value="1"/>
</dbReference>
<gene>
    <name evidence="1" type="ORF">Vau01_103020</name>
</gene>
<evidence type="ECO:0000313" key="1">
    <source>
        <dbReference type="EMBL" id="GIJ62786.1"/>
    </source>
</evidence>
<organism evidence="1 2">
    <name type="scientific">Virgisporangium aurantiacum</name>
    <dbReference type="NCBI Taxonomy" id="175570"/>
    <lineage>
        <taxon>Bacteria</taxon>
        <taxon>Bacillati</taxon>
        <taxon>Actinomycetota</taxon>
        <taxon>Actinomycetes</taxon>
        <taxon>Micromonosporales</taxon>
        <taxon>Micromonosporaceae</taxon>
        <taxon>Virgisporangium</taxon>
    </lineage>
</organism>
<reference evidence="1" key="1">
    <citation type="submission" date="2021-01" db="EMBL/GenBank/DDBJ databases">
        <title>Whole genome shotgun sequence of Virgisporangium aurantiacum NBRC 16421.</title>
        <authorList>
            <person name="Komaki H."/>
            <person name="Tamura T."/>
        </authorList>
    </citation>
    <scope>NUCLEOTIDE SEQUENCE</scope>
    <source>
        <strain evidence="1">NBRC 16421</strain>
    </source>
</reference>
<dbReference type="PIRSF" id="PIRSF017393">
    <property type="entry name" value="MTase_SAV2177"/>
    <property type="match status" value="1"/>
</dbReference>
<dbReference type="InterPro" id="IPR006764">
    <property type="entry name" value="SAM_dep_MeTrfase_SAV2177_type"/>
</dbReference>
<dbReference type="Proteomes" id="UP000612585">
    <property type="component" value="Unassembled WGS sequence"/>
</dbReference>
<dbReference type="AlphaFoldDB" id="A0A8J4E5X0"/>
<comment type="caution">
    <text evidence="1">The sequence shown here is derived from an EMBL/GenBank/DDBJ whole genome shotgun (WGS) entry which is preliminary data.</text>
</comment>
<dbReference type="InterPro" id="IPR029063">
    <property type="entry name" value="SAM-dependent_MTases_sf"/>
</dbReference>
<dbReference type="RefSeq" id="WP_204008668.1">
    <property type="nucleotide sequence ID" value="NZ_BOPG01000083.1"/>
</dbReference>
<protein>
    <recommendedName>
        <fullName evidence="3">S-adenosyl methyltransferase</fullName>
    </recommendedName>
</protein>
<proteinExistence type="predicted"/>
<evidence type="ECO:0000313" key="2">
    <source>
        <dbReference type="Proteomes" id="UP000612585"/>
    </source>
</evidence>
<dbReference type="SUPFAM" id="SSF53335">
    <property type="entry name" value="S-adenosyl-L-methionine-dependent methyltransferases"/>
    <property type="match status" value="1"/>
</dbReference>
<keyword evidence="2" id="KW-1185">Reference proteome</keyword>
<accession>A0A8J4E5X0</accession>
<dbReference type="Gene3D" id="3.40.50.150">
    <property type="entry name" value="Vaccinia Virus protein VP39"/>
    <property type="match status" value="1"/>
</dbReference>